<keyword evidence="6 10" id="KW-0378">Hydrolase</keyword>
<dbReference type="Pfam" id="PF01694">
    <property type="entry name" value="Rhomboid"/>
    <property type="match status" value="1"/>
</dbReference>
<dbReference type="GO" id="GO:0004252">
    <property type="term" value="F:serine-type endopeptidase activity"/>
    <property type="evidence" value="ECO:0007669"/>
    <property type="project" value="InterPro"/>
</dbReference>
<dbReference type="InterPro" id="IPR002610">
    <property type="entry name" value="Peptidase_S54_rhomboid-like"/>
</dbReference>
<keyword evidence="8 10" id="KW-1133">Transmembrane helix</keyword>
<dbReference type="OrthoDB" id="2146116at2759"/>
<evidence type="ECO:0000313" key="13">
    <source>
        <dbReference type="EMBL" id="KAF7339535.1"/>
    </source>
</evidence>
<keyword evidence="4 10" id="KW-0645">Protease</keyword>
<protein>
    <recommendedName>
        <fullName evidence="10">Rhomboid-type serine protease</fullName>
        <ecNumber evidence="10">3.4.21.105</ecNumber>
    </recommendedName>
</protein>
<evidence type="ECO:0000256" key="5">
    <source>
        <dbReference type="ARBA" id="ARBA00022692"/>
    </source>
</evidence>
<proteinExistence type="inferred from homology"/>
<evidence type="ECO:0000256" key="2">
    <source>
        <dbReference type="ARBA" id="ARBA00004141"/>
    </source>
</evidence>
<accession>A0A8H7CJ92</accession>
<feature type="region of interest" description="Disordered" evidence="11">
    <location>
        <begin position="1"/>
        <end position="64"/>
    </location>
</feature>
<evidence type="ECO:0000256" key="3">
    <source>
        <dbReference type="ARBA" id="ARBA00009045"/>
    </source>
</evidence>
<dbReference type="PANTHER" id="PTHR22936">
    <property type="entry name" value="RHOMBOID-RELATED"/>
    <property type="match status" value="1"/>
</dbReference>
<feature type="transmembrane region" description="Helical" evidence="10">
    <location>
        <begin position="361"/>
        <end position="381"/>
    </location>
</feature>
<evidence type="ECO:0000259" key="12">
    <source>
        <dbReference type="Pfam" id="PF01694"/>
    </source>
</evidence>
<dbReference type="Proteomes" id="UP000623467">
    <property type="component" value="Unassembled WGS sequence"/>
</dbReference>
<comment type="subcellular location">
    <subcellularLocation>
        <location evidence="2 10">Membrane</location>
        <topology evidence="2 10">Multi-pass membrane protein</topology>
    </subcellularLocation>
</comment>
<feature type="transmembrane region" description="Helical" evidence="10">
    <location>
        <begin position="247"/>
        <end position="266"/>
    </location>
</feature>
<feature type="transmembrane region" description="Helical" evidence="10">
    <location>
        <begin position="135"/>
        <end position="155"/>
    </location>
</feature>
<comment type="function">
    <text evidence="10">Serine protease involved in intramembrane proteolysis.</text>
</comment>
<feature type="transmembrane region" description="Helical" evidence="10">
    <location>
        <begin position="278"/>
        <end position="299"/>
    </location>
</feature>
<evidence type="ECO:0000256" key="11">
    <source>
        <dbReference type="SAM" id="MobiDB-lite"/>
    </source>
</evidence>
<comment type="catalytic activity">
    <reaction evidence="1 10">
        <text>Cleaves type-1 transmembrane domains using a catalytic dyad composed of serine and histidine that are contributed by different transmembrane domains.</text>
        <dbReference type="EC" id="3.4.21.105"/>
    </reaction>
</comment>
<evidence type="ECO:0000256" key="4">
    <source>
        <dbReference type="ARBA" id="ARBA00022670"/>
    </source>
</evidence>
<evidence type="ECO:0000256" key="6">
    <source>
        <dbReference type="ARBA" id="ARBA00022801"/>
    </source>
</evidence>
<feature type="transmembrane region" description="Helical" evidence="10">
    <location>
        <begin position="336"/>
        <end position="355"/>
    </location>
</feature>
<dbReference type="GO" id="GO:0016020">
    <property type="term" value="C:membrane"/>
    <property type="evidence" value="ECO:0007669"/>
    <property type="project" value="UniProtKB-SubCell"/>
</dbReference>
<keyword evidence="7 10" id="KW-0720">Serine protease</keyword>
<keyword evidence="5 10" id="KW-0812">Transmembrane</keyword>
<sequence>MAHYAYTAANTNDYSSTRAPTYVEHVPEDESFNPSSIPERIPHAQHDQHTPDESYVQPLGSGEDSRVSLVHNAADVGRGYQNLEYSDPDPYESDRAKPGAEKASPLVQFLGGPDSTTSLQSRIDKKKRGIGRQRYPFLVWTLTVVMVAVFIYELVANDKDQGTPVSFKPVVNYMLGPASTTLINVGARFPPCRSSRRYHRRPPTTAIGCLNNTSNPATEICTIEDICGFGGFHGKDPNQWFRFITPIFLHAGFVHIILNMLAQLTVSAQVEREMGSGGFFITYFAAGIFGNVLGANFALVGRPSIGASGAIFGTVAVTWVDLFAHWKYHYRPVRKLVFMSIELVIGVAVGYIPYVDNFAHLGGFVMALFVGTIFYPVISISKRHRIIMTTCRVLAIPVAVILFVVLIRNFYTSDPYAACEGCRYLSCFPTSSNDYCKGTGLSSTNSV</sequence>
<dbReference type="EC" id="3.4.21.105" evidence="10"/>
<comment type="similarity">
    <text evidence="3 10">Belongs to the peptidase S54 family.</text>
</comment>
<organism evidence="13 14">
    <name type="scientific">Mycena sanguinolenta</name>
    <dbReference type="NCBI Taxonomy" id="230812"/>
    <lineage>
        <taxon>Eukaryota</taxon>
        <taxon>Fungi</taxon>
        <taxon>Dikarya</taxon>
        <taxon>Basidiomycota</taxon>
        <taxon>Agaricomycotina</taxon>
        <taxon>Agaricomycetes</taxon>
        <taxon>Agaricomycetidae</taxon>
        <taxon>Agaricales</taxon>
        <taxon>Marasmiineae</taxon>
        <taxon>Mycenaceae</taxon>
        <taxon>Mycena</taxon>
    </lineage>
</organism>
<keyword evidence="9 10" id="KW-0472">Membrane</keyword>
<evidence type="ECO:0000256" key="9">
    <source>
        <dbReference type="ARBA" id="ARBA00023136"/>
    </source>
</evidence>
<reference evidence="13" key="1">
    <citation type="submission" date="2020-05" db="EMBL/GenBank/DDBJ databases">
        <title>Mycena genomes resolve the evolution of fungal bioluminescence.</title>
        <authorList>
            <person name="Tsai I.J."/>
        </authorList>
    </citation>
    <scope>NUCLEOTIDE SEQUENCE</scope>
    <source>
        <strain evidence="13">160909Yilan</strain>
    </source>
</reference>
<dbReference type="GO" id="GO:0006508">
    <property type="term" value="P:proteolysis"/>
    <property type="evidence" value="ECO:0007669"/>
    <property type="project" value="UniProtKB-KW"/>
</dbReference>
<keyword evidence="14" id="KW-1185">Reference proteome</keyword>
<dbReference type="AlphaFoldDB" id="A0A8H7CJ92"/>
<feature type="compositionally biased region" description="Polar residues" evidence="11">
    <location>
        <begin position="8"/>
        <end position="19"/>
    </location>
</feature>
<dbReference type="SUPFAM" id="SSF144091">
    <property type="entry name" value="Rhomboid-like"/>
    <property type="match status" value="1"/>
</dbReference>
<evidence type="ECO:0000256" key="1">
    <source>
        <dbReference type="ARBA" id="ARBA00000156"/>
    </source>
</evidence>
<feature type="transmembrane region" description="Helical" evidence="10">
    <location>
        <begin position="393"/>
        <end position="411"/>
    </location>
</feature>
<dbReference type="InterPro" id="IPR035952">
    <property type="entry name" value="Rhomboid-like_sf"/>
</dbReference>
<dbReference type="InterPro" id="IPR022764">
    <property type="entry name" value="Peptidase_S54_rhomboid_dom"/>
</dbReference>
<gene>
    <name evidence="13" type="ORF">MSAN_02168000</name>
</gene>
<feature type="compositionally biased region" description="Basic and acidic residues" evidence="11">
    <location>
        <begin position="40"/>
        <end position="52"/>
    </location>
</feature>
<dbReference type="Gene3D" id="1.20.1540.10">
    <property type="entry name" value="Rhomboid-like"/>
    <property type="match status" value="1"/>
</dbReference>
<comment type="caution">
    <text evidence="13">The sequence shown here is derived from an EMBL/GenBank/DDBJ whole genome shotgun (WGS) entry which is preliminary data.</text>
</comment>
<dbReference type="PANTHER" id="PTHR22936:SF69">
    <property type="entry name" value="RHOMBOID-LIKE PROTEIN"/>
    <property type="match status" value="1"/>
</dbReference>
<feature type="region of interest" description="Disordered" evidence="11">
    <location>
        <begin position="79"/>
        <end position="122"/>
    </location>
</feature>
<feature type="transmembrane region" description="Helical" evidence="10">
    <location>
        <begin position="305"/>
        <end position="324"/>
    </location>
</feature>
<evidence type="ECO:0000256" key="10">
    <source>
        <dbReference type="RuleBase" id="RU362115"/>
    </source>
</evidence>
<evidence type="ECO:0000313" key="14">
    <source>
        <dbReference type="Proteomes" id="UP000623467"/>
    </source>
</evidence>
<dbReference type="EMBL" id="JACAZH010000031">
    <property type="protein sequence ID" value="KAF7339535.1"/>
    <property type="molecule type" value="Genomic_DNA"/>
</dbReference>
<feature type="domain" description="Peptidase S54 rhomboid" evidence="12">
    <location>
        <begin position="238"/>
        <end position="375"/>
    </location>
</feature>
<evidence type="ECO:0000256" key="8">
    <source>
        <dbReference type="ARBA" id="ARBA00022989"/>
    </source>
</evidence>
<evidence type="ECO:0000256" key="7">
    <source>
        <dbReference type="ARBA" id="ARBA00022825"/>
    </source>
</evidence>
<name>A0A8H7CJ92_9AGAR</name>